<proteinExistence type="predicted"/>
<name>A0A6A5SGJ3_9PLEO</name>
<dbReference type="Proteomes" id="UP000800038">
    <property type="component" value="Unassembled WGS sequence"/>
</dbReference>
<organism evidence="2 3">
    <name type="scientific">Clathrospora elynae</name>
    <dbReference type="NCBI Taxonomy" id="706981"/>
    <lineage>
        <taxon>Eukaryota</taxon>
        <taxon>Fungi</taxon>
        <taxon>Dikarya</taxon>
        <taxon>Ascomycota</taxon>
        <taxon>Pezizomycotina</taxon>
        <taxon>Dothideomycetes</taxon>
        <taxon>Pleosporomycetidae</taxon>
        <taxon>Pleosporales</taxon>
        <taxon>Diademaceae</taxon>
        <taxon>Clathrospora</taxon>
    </lineage>
</organism>
<dbReference type="EMBL" id="ML976093">
    <property type="protein sequence ID" value="KAF1938880.1"/>
    <property type="molecule type" value="Genomic_DNA"/>
</dbReference>
<evidence type="ECO:0000313" key="2">
    <source>
        <dbReference type="EMBL" id="KAF1938880.1"/>
    </source>
</evidence>
<feature type="chain" id="PRO_5025587047" description="GPI anchored serine-rich protein" evidence="1">
    <location>
        <begin position="17"/>
        <end position="130"/>
    </location>
</feature>
<keyword evidence="1" id="KW-0732">Signal</keyword>
<sequence>MRFTIIAASLVAAVAAHYGVPTEESCGALVTVTVTATLAHTPVAPSSLAPYYPTTTPAVVVPVVPTGTGVPAVPEVSTVGGTGVPVASGTAAPSGTGSATAPYPLFTGAASSLKIGGALAGVGAVAAFFL</sequence>
<feature type="signal peptide" evidence="1">
    <location>
        <begin position="1"/>
        <end position="16"/>
    </location>
</feature>
<evidence type="ECO:0008006" key="4">
    <source>
        <dbReference type="Google" id="ProtNLM"/>
    </source>
</evidence>
<protein>
    <recommendedName>
        <fullName evidence="4">GPI anchored serine-rich protein</fullName>
    </recommendedName>
</protein>
<accession>A0A6A5SGJ3</accession>
<keyword evidence="3" id="KW-1185">Reference proteome</keyword>
<evidence type="ECO:0000313" key="3">
    <source>
        <dbReference type="Proteomes" id="UP000800038"/>
    </source>
</evidence>
<dbReference type="AlphaFoldDB" id="A0A6A5SGJ3"/>
<evidence type="ECO:0000256" key="1">
    <source>
        <dbReference type="SAM" id="SignalP"/>
    </source>
</evidence>
<gene>
    <name evidence="2" type="ORF">EJ02DRAFT_514213</name>
</gene>
<reference evidence="2" key="1">
    <citation type="journal article" date="2020" name="Stud. Mycol.">
        <title>101 Dothideomycetes genomes: a test case for predicting lifestyles and emergence of pathogens.</title>
        <authorList>
            <person name="Haridas S."/>
            <person name="Albert R."/>
            <person name="Binder M."/>
            <person name="Bloem J."/>
            <person name="Labutti K."/>
            <person name="Salamov A."/>
            <person name="Andreopoulos B."/>
            <person name="Baker S."/>
            <person name="Barry K."/>
            <person name="Bills G."/>
            <person name="Bluhm B."/>
            <person name="Cannon C."/>
            <person name="Castanera R."/>
            <person name="Culley D."/>
            <person name="Daum C."/>
            <person name="Ezra D."/>
            <person name="Gonzalez J."/>
            <person name="Henrissat B."/>
            <person name="Kuo A."/>
            <person name="Liang C."/>
            <person name="Lipzen A."/>
            <person name="Lutzoni F."/>
            <person name="Magnuson J."/>
            <person name="Mondo S."/>
            <person name="Nolan M."/>
            <person name="Ohm R."/>
            <person name="Pangilinan J."/>
            <person name="Park H.-J."/>
            <person name="Ramirez L."/>
            <person name="Alfaro M."/>
            <person name="Sun H."/>
            <person name="Tritt A."/>
            <person name="Yoshinaga Y."/>
            <person name="Zwiers L.-H."/>
            <person name="Turgeon B."/>
            <person name="Goodwin S."/>
            <person name="Spatafora J."/>
            <person name="Crous P."/>
            <person name="Grigoriev I."/>
        </authorList>
    </citation>
    <scope>NUCLEOTIDE SEQUENCE</scope>
    <source>
        <strain evidence="2">CBS 161.51</strain>
    </source>
</reference>